<proteinExistence type="predicted"/>
<evidence type="ECO:0000313" key="2">
    <source>
        <dbReference type="EMBL" id="KAG9440509.1"/>
    </source>
</evidence>
<comment type="caution">
    <text evidence="2">The sequence shown here is derived from an EMBL/GenBank/DDBJ whole genome shotgun (WGS) entry which is preliminary data.</text>
</comment>
<feature type="region of interest" description="Disordered" evidence="1">
    <location>
        <begin position="78"/>
        <end position="110"/>
    </location>
</feature>
<dbReference type="AlphaFoldDB" id="A0AAV7DVE3"/>
<gene>
    <name evidence="2" type="ORF">H6P81_020674</name>
</gene>
<reference evidence="2 3" key="1">
    <citation type="submission" date="2021-07" db="EMBL/GenBank/DDBJ databases">
        <title>The Aristolochia fimbriata genome: insights into angiosperm evolution, floral development and chemical biosynthesis.</title>
        <authorList>
            <person name="Jiao Y."/>
        </authorList>
    </citation>
    <scope>NUCLEOTIDE SEQUENCE [LARGE SCALE GENOMIC DNA]</scope>
    <source>
        <strain evidence="2">IBCAS-2021</strain>
        <tissue evidence="2">Leaf</tissue>
    </source>
</reference>
<organism evidence="2 3">
    <name type="scientific">Aristolochia fimbriata</name>
    <name type="common">White veined hardy Dutchman's pipe vine</name>
    <dbReference type="NCBI Taxonomy" id="158543"/>
    <lineage>
        <taxon>Eukaryota</taxon>
        <taxon>Viridiplantae</taxon>
        <taxon>Streptophyta</taxon>
        <taxon>Embryophyta</taxon>
        <taxon>Tracheophyta</taxon>
        <taxon>Spermatophyta</taxon>
        <taxon>Magnoliopsida</taxon>
        <taxon>Magnoliidae</taxon>
        <taxon>Piperales</taxon>
        <taxon>Aristolochiaceae</taxon>
        <taxon>Aristolochia</taxon>
    </lineage>
</organism>
<accession>A0AAV7DVE3</accession>
<evidence type="ECO:0000313" key="3">
    <source>
        <dbReference type="Proteomes" id="UP000825729"/>
    </source>
</evidence>
<dbReference type="EMBL" id="JAINDJ010000008">
    <property type="protein sequence ID" value="KAG9440509.1"/>
    <property type="molecule type" value="Genomic_DNA"/>
</dbReference>
<protein>
    <submittedName>
        <fullName evidence="2">Uncharacterized protein</fullName>
    </submittedName>
</protein>
<name>A0AAV7DVE3_ARIFI</name>
<dbReference type="Proteomes" id="UP000825729">
    <property type="component" value="Unassembled WGS sequence"/>
</dbReference>
<feature type="region of interest" description="Disordered" evidence="1">
    <location>
        <begin position="43"/>
        <end position="65"/>
    </location>
</feature>
<evidence type="ECO:0000256" key="1">
    <source>
        <dbReference type="SAM" id="MobiDB-lite"/>
    </source>
</evidence>
<sequence>MNIPEATSTVEDDVERADWANWEIQRLRRSSRNLMGMLLGPFLLEGEHKKPSRRSPGLRSTLTSSNLLRPGRSAWFRLPLTEGPGGSHPCPLWGPPSVREGRSAPPRPRA</sequence>
<keyword evidence="3" id="KW-1185">Reference proteome</keyword>